<evidence type="ECO:0000313" key="1">
    <source>
        <dbReference type="EMBL" id="OGI84218.1"/>
    </source>
</evidence>
<dbReference type="PANTHER" id="PTHR46523:SF1">
    <property type="entry name" value="DCTP PYROPHOSPHATASE 1"/>
    <property type="match status" value="1"/>
</dbReference>
<dbReference type="PIRSF" id="PIRSF029826">
    <property type="entry name" value="UCP029826_pph"/>
    <property type="match status" value="1"/>
</dbReference>
<dbReference type="Proteomes" id="UP000178184">
    <property type="component" value="Unassembled WGS sequence"/>
</dbReference>
<dbReference type="InterPro" id="IPR025984">
    <property type="entry name" value="DCTPP"/>
</dbReference>
<dbReference type="SUPFAM" id="SSF101386">
    <property type="entry name" value="all-alpha NTP pyrophosphatases"/>
    <property type="match status" value="1"/>
</dbReference>
<accession>A0A1F6WQP9</accession>
<dbReference type="EMBL" id="MFUO01000006">
    <property type="protein sequence ID" value="OGI84218.1"/>
    <property type="molecule type" value="Genomic_DNA"/>
</dbReference>
<evidence type="ECO:0008006" key="3">
    <source>
        <dbReference type="Google" id="ProtNLM"/>
    </source>
</evidence>
<dbReference type="InterPro" id="IPR052555">
    <property type="entry name" value="dCTP_Pyrophosphatase"/>
</dbReference>
<protein>
    <recommendedName>
        <fullName evidence="3">Nucleotide pyrophosphohydrolase</fullName>
    </recommendedName>
</protein>
<dbReference type="PANTHER" id="PTHR46523">
    <property type="entry name" value="DCTP PYROPHOSPHATASE 1"/>
    <property type="match status" value="1"/>
</dbReference>
<dbReference type="CDD" id="cd11537">
    <property type="entry name" value="NTP-PPase_RS21-C6_like"/>
    <property type="match status" value="1"/>
</dbReference>
<comment type="caution">
    <text evidence="1">The sequence shown here is derived from an EMBL/GenBank/DDBJ whole genome shotgun (WGS) entry which is preliminary data.</text>
</comment>
<gene>
    <name evidence="1" type="ORF">A2903_00715</name>
</gene>
<sequence>MHEIIQKIKLYIKERGWSVLKNPGSIAKSISIESAELLEIFQWEDLSLKKLKSDEKSLQKIKEELADVFIYATEMSISLDLDIEKIMLEKLEKNSKKYPANLVKGNQEQYLKIKEKHRKNTQ</sequence>
<dbReference type="AlphaFoldDB" id="A0A1F6WQP9"/>
<dbReference type="Gene3D" id="1.10.287.1080">
    <property type="entry name" value="MazG-like"/>
    <property type="match status" value="1"/>
</dbReference>
<name>A0A1F6WQP9_9BACT</name>
<proteinExistence type="predicted"/>
<reference evidence="1 2" key="1">
    <citation type="journal article" date="2016" name="Nat. Commun.">
        <title>Thousands of microbial genomes shed light on interconnected biogeochemical processes in an aquifer system.</title>
        <authorList>
            <person name="Anantharaman K."/>
            <person name="Brown C.T."/>
            <person name="Hug L.A."/>
            <person name="Sharon I."/>
            <person name="Castelle C.J."/>
            <person name="Probst A.J."/>
            <person name="Thomas B.C."/>
            <person name="Singh A."/>
            <person name="Wilkins M.J."/>
            <person name="Karaoz U."/>
            <person name="Brodie E.L."/>
            <person name="Williams K.H."/>
            <person name="Hubbard S.S."/>
            <person name="Banfield J.F."/>
        </authorList>
    </citation>
    <scope>NUCLEOTIDE SEQUENCE [LARGE SCALE GENOMIC DNA]</scope>
</reference>
<dbReference type="GO" id="GO:0047429">
    <property type="term" value="F:nucleoside triphosphate diphosphatase activity"/>
    <property type="evidence" value="ECO:0007669"/>
    <property type="project" value="InterPro"/>
</dbReference>
<dbReference type="GO" id="GO:0009143">
    <property type="term" value="P:nucleoside triphosphate catabolic process"/>
    <property type="evidence" value="ECO:0007669"/>
    <property type="project" value="InterPro"/>
</dbReference>
<evidence type="ECO:0000313" key="2">
    <source>
        <dbReference type="Proteomes" id="UP000178184"/>
    </source>
</evidence>
<dbReference type="Pfam" id="PF12643">
    <property type="entry name" value="MazG-like"/>
    <property type="match status" value="1"/>
</dbReference>
<organism evidence="1 2">
    <name type="scientific">Candidatus Nomurabacteria bacterium RIFCSPLOWO2_01_FULL_33_17</name>
    <dbReference type="NCBI Taxonomy" id="1801764"/>
    <lineage>
        <taxon>Bacteria</taxon>
        <taxon>Candidatus Nomuraibacteriota</taxon>
    </lineage>
</organism>